<organism evidence="5 6">
    <name type="scientific">Pyricularia grisea</name>
    <name type="common">Crabgrass-specific blast fungus</name>
    <name type="synonym">Magnaporthe grisea</name>
    <dbReference type="NCBI Taxonomy" id="148305"/>
    <lineage>
        <taxon>Eukaryota</taxon>
        <taxon>Fungi</taxon>
        <taxon>Dikarya</taxon>
        <taxon>Ascomycota</taxon>
        <taxon>Pezizomycotina</taxon>
        <taxon>Sordariomycetes</taxon>
        <taxon>Sordariomycetidae</taxon>
        <taxon>Magnaporthales</taxon>
        <taxon>Pyriculariaceae</taxon>
        <taxon>Pyricularia</taxon>
    </lineage>
</organism>
<dbReference type="KEGG" id="pgri:PgNI_04574"/>
<keyword evidence="5" id="KW-1185">Reference proteome</keyword>
<dbReference type="RefSeq" id="XP_030984982.1">
    <property type="nucleotide sequence ID" value="XM_031124619.1"/>
</dbReference>
<dbReference type="GO" id="GO:0003735">
    <property type="term" value="F:structural constituent of ribosome"/>
    <property type="evidence" value="ECO:0007669"/>
    <property type="project" value="InterPro"/>
</dbReference>
<comment type="similarity">
    <text evidence="1">Belongs to the eukaryotic ribosomal protein eL28 family.</text>
</comment>
<evidence type="ECO:0000259" key="4">
    <source>
        <dbReference type="Pfam" id="PF01778"/>
    </source>
</evidence>
<dbReference type="Pfam" id="PF01778">
    <property type="entry name" value="Ribosomal_L28e"/>
    <property type="match status" value="1"/>
</dbReference>
<proteinExistence type="inferred from homology"/>
<evidence type="ECO:0000313" key="5">
    <source>
        <dbReference type="Proteomes" id="UP000515153"/>
    </source>
</evidence>
<dbReference type="AlphaFoldDB" id="A0A6P8BCT1"/>
<evidence type="ECO:0000256" key="2">
    <source>
        <dbReference type="ARBA" id="ARBA00022980"/>
    </source>
</evidence>
<dbReference type="InterPro" id="IPR029004">
    <property type="entry name" value="Ribosomal_eL28/Mak16"/>
</dbReference>
<name>A0A6P8BCT1_PYRGI</name>
<gene>
    <name evidence="6" type="ORF">PgNI_04574</name>
</gene>
<reference evidence="6" key="2">
    <citation type="submission" date="2019-10" db="EMBL/GenBank/DDBJ databases">
        <authorList>
            <consortium name="NCBI Genome Project"/>
        </authorList>
    </citation>
    <scope>NUCLEOTIDE SEQUENCE</scope>
    <source>
        <strain evidence="6">NI907</strain>
    </source>
</reference>
<accession>A0A6P8BCT1</accession>
<dbReference type="GeneID" id="41959528"/>
<evidence type="ECO:0000256" key="3">
    <source>
        <dbReference type="ARBA" id="ARBA00023274"/>
    </source>
</evidence>
<dbReference type="Proteomes" id="UP000515153">
    <property type="component" value="Unplaced"/>
</dbReference>
<feature type="domain" description="Ribosomal eL28/Mak16" evidence="4">
    <location>
        <begin position="8"/>
        <end position="57"/>
    </location>
</feature>
<evidence type="ECO:0000256" key="1">
    <source>
        <dbReference type="ARBA" id="ARBA00007926"/>
    </source>
</evidence>
<keyword evidence="3" id="KW-0687">Ribonucleoprotein</keyword>
<dbReference type="InterPro" id="IPR002672">
    <property type="entry name" value="Ribosomal_eL28"/>
</dbReference>
<dbReference type="PANTHER" id="PTHR10544">
    <property type="entry name" value="60S RIBOSOMAL PROTEIN L28"/>
    <property type="match status" value="1"/>
</dbReference>
<dbReference type="GO" id="GO:0005840">
    <property type="term" value="C:ribosome"/>
    <property type="evidence" value="ECO:0007669"/>
    <property type="project" value="UniProtKB-KW"/>
</dbReference>
<dbReference type="GO" id="GO:0006412">
    <property type="term" value="P:translation"/>
    <property type="evidence" value="ECO:0007669"/>
    <property type="project" value="InterPro"/>
</dbReference>
<evidence type="ECO:0000313" key="6">
    <source>
        <dbReference type="RefSeq" id="XP_030984982.1"/>
    </source>
</evidence>
<dbReference type="Gene3D" id="3.30.390.110">
    <property type="match status" value="1"/>
</dbReference>
<reference evidence="6" key="3">
    <citation type="submission" date="2025-08" db="UniProtKB">
        <authorList>
            <consortium name="RefSeq"/>
        </authorList>
    </citation>
    <scope>IDENTIFICATION</scope>
    <source>
        <strain evidence="6">NI907</strain>
    </source>
</reference>
<reference evidence="6" key="1">
    <citation type="journal article" date="2019" name="Mol. Biol. Evol.">
        <title>Blast fungal genomes show frequent chromosomal changes, gene gains and losses, and effector gene turnover.</title>
        <authorList>
            <person name="Gomez Luciano L.B."/>
            <person name="Jason Tsai I."/>
            <person name="Chuma I."/>
            <person name="Tosa Y."/>
            <person name="Chen Y.H."/>
            <person name="Li J.Y."/>
            <person name="Li M.Y."/>
            <person name="Jade Lu M.Y."/>
            <person name="Nakayashiki H."/>
            <person name="Li W.H."/>
        </authorList>
    </citation>
    <scope>NUCLEOTIDE SEQUENCE</scope>
    <source>
        <strain evidence="6">NI907</strain>
    </source>
</reference>
<sequence>MSNVSADLIWEVVRNQNAFLEKRNTNGGVQFSRDPLNLTNKHSRKYAGFVNDKVHTAQPLQMAKPCFYNRPLEH</sequence>
<keyword evidence="2" id="KW-0689">Ribosomal protein</keyword>
<protein>
    <recommendedName>
        <fullName evidence="4">Ribosomal eL28/Mak16 domain-containing protein</fullName>
    </recommendedName>
</protein>
<dbReference type="GO" id="GO:1990904">
    <property type="term" value="C:ribonucleoprotein complex"/>
    <property type="evidence" value="ECO:0007669"/>
    <property type="project" value="UniProtKB-KW"/>
</dbReference>